<feature type="transmembrane region" description="Helical" evidence="10">
    <location>
        <begin position="351"/>
        <end position="372"/>
    </location>
</feature>
<evidence type="ECO:0000256" key="1">
    <source>
        <dbReference type="ARBA" id="ARBA00004141"/>
    </source>
</evidence>
<keyword evidence="6" id="KW-0769">Symport</keyword>
<evidence type="ECO:0000256" key="5">
    <source>
        <dbReference type="ARBA" id="ARBA00022692"/>
    </source>
</evidence>
<gene>
    <name evidence="12" type="primary">STP6</name>
    <name evidence="12" type="ORF">KSP40_PGU020676</name>
</gene>
<dbReference type="SUPFAM" id="SSF103473">
    <property type="entry name" value="MFS general substrate transporter"/>
    <property type="match status" value="1"/>
</dbReference>
<dbReference type="InterPro" id="IPR005828">
    <property type="entry name" value="MFS_sugar_transport-like"/>
</dbReference>
<keyword evidence="5 10" id="KW-0812">Transmembrane</keyword>
<dbReference type="InterPro" id="IPR045262">
    <property type="entry name" value="STP/PLT_plant"/>
</dbReference>
<sequence>MHSAAGAQEDGGKITFHVLACSILAATGGLLFGYDVGISGGVTAMDGFQEKFFPEVYRKQQGFVDEDNYCKYDNQRLQLFTSSLYMACLLGSLVASRTCTKYGRKVAIRLAAIFYLAGVLLAATAANLTMLILGRLLVGVGNGFSVQVYYLFLLRAVPVFLSEIAPSKARGALNILFQLNITLGILNAKTVNYFAAKIQPWGWRLSLAYAGVPGTILFLGSLAITETPSSLIQRGHLDQGLAVLRKIRGIDDVGLEYTQIVKAGEDARRAKRPFRKLLGRSSRPELVIAVALQVFNQLTGINVTMFYAPILFETVGFKSGASLLSTVIIGGINVAATVVSIVLVDRAGRRALLLEACVQMFITQTAIGGILMAKLTATNRLETSTGICVVILVCLYVMSFAWSLGPLCNLIPSEIFPLETRTAGIWCSVTANMIFTFLVAQSFLSMLCRLKAATFFFFAFWTVLMGLFVLILLPETKGVPIDEMAERVWGRHWYWKKFADAGKDIHTAEAAGVTAVAP</sequence>
<feature type="transmembrane region" description="Helical" evidence="10">
    <location>
        <begin position="107"/>
        <end position="126"/>
    </location>
</feature>
<dbReference type="PROSITE" id="PS00216">
    <property type="entry name" value="SUGAR_TRANSPORT_1"/>
    <property type="match status" value="1"/>
</dbReference>
<dbReference type="Gene3D" id="1.20.1250.20">
    <property type="entry name" value="MFS general substrate transporter like domains"/>
    <property type="match status" value="1"/>
</dbReference>
<proteinExistence type="inferred from homology"/>
<keyword evidence="3 9" id="KW-0813">Transport</keyword>
<dbReference type="PRINTS" id="PR00171">
    <property type="entry name" value="SUGRTRNSPORT"/>
</dbReference>
<feature type="transmembrane region" description="Helical" evidence="10">
    <location>
        <begin position="384"/>
        <end position="411"/>
    </location>
</feature>
<feature type="domain" description="Major facilitator superfamily (MFS) profile" evidence="11">
    <location>
        <begin position="21"/>
        <end position="477"/>
    </location>
</feature>
<comment type="similarity">
    <text evidence="2 9">Belongs to the major facilitator superfamily. Sugar transporter (TC 2.A.1.1) family.</text>
</comment>
<feature type="transmembrane region" description="Helical" evidence="10">
    <location>
        <begin position="201"/>
        <end position="224"/>
    </location>
</feature>
<evidence type="ECO:0000256" key="6">
    <source>
        <dbReference type="ARBA" id="ARBA00022847"/>
    </source>
</evidence>
<dbReference type="PROSITE" id="PS50850">
    <property type="entry name" value="MFS"/>
    <property type="match status" value="1"/>
</dbReference>
<dbReference type="InterPro" id="IPR044778">
    <property type="entry name" value="MFS_STP/MST-like_plant"/>
</dbReference>
<keyword evidence="7 10" id="KW-1133">Transmembrane helix</keyword>
<dbReference type="NCBIfam" id="TIGR00879">
    <property type="entry name" value="SP"/>
    <property type="match status" value="1"/>
</dbReference>
<feature type="transmembrane region" description="Helical" evidence="10">
    <location>
        <begin position="450"/>
        <end position="473"/>
    </location>
</feature>
<keyword evidence="8 10" id="KW-0472">Membrane</keyword>
<accession>A0ABR2M263</accession>
<feature type="transmembrane region" description="Helical" evidence="10">
    <location>
        <begin position="423"/>
        <end position="444"/>
    </location>
</feature>
<dbReference type="InterPro" id="IPR003663">
    <property type="entry name" value="Sugar/inositol_transpt"/>
</dbReference>
<dbReference type="PANTHER" id="PTHR23500">
    <property type="entry name" value="SOLUTE CARRIER FAMILY 2, FACILITATED GLUCOSE TRANSPORTER"/>
    <property type="match status" value="1"/>
</dbReference>
<keyword evidence="4 12" id="KW-0762">Sugar transport</keyword>
<feature type="transmembrane region" description="Helical" evidence="10">
    <location>
        <begin position="175"/>
        <end position="195"/>
    </location>
</feature>
<dbReference type="Pfam" id="PF00083">
    <property type="entry name" value="Sugar_tr"/>
    <property type="match status" value="1"/>
</dbReference>
<comment type="subcellular location">
    <subcellularLocation>
        <location evidence="1">Membrane</location>
        <topology evidence="1">Multi-pass membrane protein</topology>
    </subcellularLocation>
</comment>
<evidence type="ECO:0000256" key="2">
    <source>
        <dbReference type="ARBA" id="ARBA00010992"/>
    </source>
</evidence>
<dbReference type="PANTHER" id="PTHR23500:SF371">
    <property type="entry name" value="OS07G0206600 PROTEIN"/>
    <property type="match status" value="1"/>
</dbReference>
<comment type="caution">
    <text evidence="12">The sequence shown here is derived from an EMBL/GenBank/DDBJ whole genome shotgun (WGS) entry which is preliminary data.</text>
</comment>
<feature type="transmembrane region" description="Helical" evidence="10">
    <location>
        <begin position="286"/>
        <end position="310"/>
    </location>
</feature>
<name>A0ABR2M263_9ASPA</name>
<organism evidence="12 13">
    <name type="scientific">Platanthera guangdongensis</name>
    <dbReference type="NCBI Taxonomy" id="2320717"/>
    <lineage>
        <taxon>Eukaryota</taxon>
        <taxon>Viridiplantae</taxon>
        <taxon>Streptophyta</taxon>
        <taxon>Embryophyta</taxon>
        <taxon>Tracheophyta</taxon>
        <taxon>Spermatophyta</taxon>
        <taxon>Magnoliopsida</taxon>
        <taxon>Liliopsida</taxon>
        <taxon>Asparagales</taxon>
        <taxon>Orchidaceae</taxon>
        <taxon>Orchidoideae</taxon>
        <taxon>Orchideae</taxon>
        <taxon>Orchidinae</taxon>
        <taxon>Platanthera</taxon>
    </lineage>
</organism>
<reference evidence="12 13" key="1">
    <citation type="journal article" date="2022" name="Nat. Plants">
        <title>Genomes of leafy and leafless Platanthera orchids illuminate the evolution of mycoheterotrophy.</title>
        <authorList>
            <person name="Li M.H."/>
            <person name="Liu K.W."/>
            <person name="Li Z."/>
            <person name="Lu H.C."/>
            <person name="Ye Q.L."/>
            <person name="Zhang D."/>
            <person name="Wang J.Y."/>
            <person name="Li Y.F."/>
            <person name="Zhong Z.M."/>
            <person name="Liu X."/>
            <person name="Yu X."/>
            <person name="Liu D.K."/>
            <person name="Tu X.D."/>
            <person name="Liu B."/>
            <person name="Hao Y."/>
            <person name="Liao X.Y."/>
            <person name="Jiang Y.T."/>
            <person name="Sun W.H."/>
            <person name="Chen J."/>
            <person name="Chen Y.Q."/>
            <person name="Ai Y."/>
            <person name="Zhai J.W."/>
            <person name="Wu S.S."/>
            <person name="Zhou Z."/>
            <person name="Hsiao Y.Y."/>
            <person name="Wu W.L."/>
            <person name="Chen Y.Y."/>
            <person name="Lin Y.F."/>
            <person name="Hsu J.L."/>
            <person name="Li C.Y."/>
            <person name="Wang Z.W."/>
            <person name="Zhao X."/>
            <person name="Zhong W.Y."/>
            <person name="Ma X.K."/>
            <person name="Ma L."/>
            <person name="Huang J."/>
            <person name="Chen G.Z."/>
            <person name="Huang M.Z."/>
            <person name="Huang L."/>
            <person name="Peng D.H."/>
            <person name="Luo Y.B."/>
            <person name="Zou S.Q."/>
            <person name="Chen S.P."/>
            <person name="Lan S."/>
            <person name="Tsai W.C."/>
            <person name="Van de Peer Y."/>
            <person name="Liu Z.J."/>
        </authorList>
    </citation>
    <scope>NUCLEOTIDE SEQUENCE [LARGE SCALE GENOMIC DNA]</scope>
    <source>
        <strain evidence="12">Lor288</strain>
    </source>
</reference>
<evidence type="ECO:0000313" key="12">
    <source>
        <dbReference type="EMBL" id="KAK8958167.1"/>
    </source>
</evidence>
<keyword evidence="13" id="KW-1185">Reference proteome</keyword>
<evidence type="ECO:0000256" key="4">
    <source>
        <dbReference type="ARBA" id="ARBA00022597"/>
    </source>
</evidence>
<dbReference type="InterPro" id="IPR005829">
    <property type="entry name" value="Sugar_transporter_CS"/>
</dbReference>
<evidence type="ECO:0000256" key="3">
    <source>
        <dbReference type="ARBA" id="ARBA00022448"/>
    </source>
</evidence>
<evidence type="ECO:0000313" key="13">
    <source>
        <dbReference type="Proteomes" id="UP001412067"/>
    </source>
</evidence>
<evidence type="ECO:0000256" key="9">
    <source>
        <dbReference type="RuleBase" id="RU003346"/>
    </source>
</evidence>
<dbReference type="CDD" id="cd17361">
    <property type="entry name" value="MFS_STP"/>
    <property type="match status" value="1"/>
</dbReference>
<protein>
    <submittedName>
        <fullName evidence="12">Sugar transport protein 6</fullName>
    </submittedName>
</protein>
<feature type="transmembrane region" description="Helical" evidence="10">
    <location>
        <begin position="132"/>
        <end position="154"/>
    </location>
</feature>
<evidence type="ECO:0000256" key="7">
    <source>
        <dbReference type="ARBA" id="ARBA00022989"/>
    </source>
</evidence>
<dbReference type="EMBL" id="JBBWWR010000012">
    <property type="protein sequence ID" value="KAK8958167.1"/>
    <property type="molecule type" value="Genomic_DNA"/>
</dbReference>
<dbReference type="Proteomes" id="UP001412067">
    <property type="component" value="Unassembled WGS sequence"/>
</dbReference>
<evidence type="ECO:0000256" key="8">
    <source>
        <dbReference type="ARBA" id="ARBA00023136"/>
    </source>
</evidence>
<evidence type="ECO:0000256" key="10">
    <source>
        <dbReference type="SAM" id="Phobius"/>
    </source>
</evidence>
<feature type="transmembrane region" description="Helical" evidence="10">
    <location>
        <begin position="77"/>
        <end position="95"/>
    </location>
</feature>
<feature type="transmembrane region" description="Helical" evidence="10">
    <location>
        <begin position="322"/>
        <end position="344"/>
    </location>
</feature>
<feature type="transmembrane region" description="Helical" evidence="10">
    <location>
        <begin position="14"/>
        <end position="34"/>
    </location>
</feature>
<dbReference type="InterPro" id="IPR036259">
    <property type="entry name" value="MFS_trans_sf"/>
</dbReference>
<evidence type="ECO:0000259" key="11">
    <source>
        <dbReference type="PROSITE" id="PS50850"/>
    </source>
</evidence>
<dbReference type="InterPro" id="IPR020846">
    <property type="entry name" value="MFS_dom"/>
</dbReference>